<sequence>MEHQNYVKYIIEEIANSIASLDHHPTHLAFFFLSNIPGSKCSKIQISSEKIIDSIKEDIQTIQFNNWQPLIYIIQERTRNSFFNPYQFQSKRQTSFIETCLEIILEKNKINFRITNPKITPNKYQGISRIESALVQFDITLPHQRKGAMYNDLYSQWEKSTASDKEIFDWINTNKNRQKKKLKSIWLWFINNHYNIATQCDEPKEIEDAYILFDKLLLIDKKFDENFKKIVKFHYNNNQKEKEQNENKKSPIHAKKQLNIKIESYLHENAKAIAGKLGISLAAMMETLIKKEMQIHNDISGNFQTNATHPLWHNKNENQNKSQTKN</sequence>
<proteinExistence type="predicted"/>
<reference evidence="2 3" key="1">
    <citation type="submission" date="2018-10" db="EMBL/GenBank/DDBJ databases">
        <title>Genomic Encyclopedia of Type Strains, Phase IV (KMG-IV): sequencing the most valuable type-strain genomes for metagenomic binning, comparative biology and taxonomic classification.</title>
        <authorList>
            <person name="Goeker M."/>
        </authorList>
    </citation>
    <scope>NUCLEOTIDE SEQUENCE [LARGE SCALE GENOMIC DNA]</scope>
    <source>
        <strain evidence="2 3">DSM 3303</strain>
    </source>
</reference>
<dbReference type="Proteomes" id="UP000279384">
    <property type="component" value="Unassembled WGS sequence"/>
</dbReference>
<evidence type="ECO:0000313" key="2">
    <source>
        <dbReference type="EMBL" id="RKQ60782.1"/>
    </source>
</evidence>
<name>A0A495BJM6_VOGIN</name>
<feature type="region of interest" description="Disordered" evidence="1">
    <location>
        <begin position="306"/>
        <end position="326"/>
    </location>
</feature>
<evidence type="ECO:0000313" key="3">
    <source>
        <dbReference type="Proteomes" id="UP000279384"/>
    </source>
</evidence>
<dbReference type="EMBL" id="RBID01000011">
    <property type="protein sequence ID" value="RKQ60782.1"/>
    <property type="molecule type" value="Genomic_DNA"/>
</dbReference>
<feature type="compositionally biased region" description="Polar residues" evidence="1">
    <location>
        <begin position="317"/>
        <end position="326"/>
    </location>
</feature>
<organism evidence="2 3">
    <name type="scientific">Vogesella indigofera</name>
    <name type="common">Pseudomonas indigofera</name>
    <dbReference type="NCBI Taxonomy" id="45465"/>
    <lineage>
        <taxon>Bacteria</taxon>
        <taxon>Pseudomonadati</taxon>
        <taxon>Pseudomonadota</taxon>
        <taxon>Betaproteobacteria</taxon>
        <taxon>Neisseriales</taxon>
        <taxon>Chromobacteriaceae</taxon>
        <taxon>Vogesella</taxon>
    </lineage>
</organism>
<accession>A0A495BJM6</accession>
<comment type="caution">
    <text evidence="2">The sequence shown here is derived from an EMBL/GenBank/DDBJ whole genome shotgun (WGS) entry which is preliminary data.</text>
</comment>
<gene>
    <name evidence="2" type="ORF">C8E02_0535</name>
</gene>
<protein>
    <submittedName>
        <fullName evidence="2">Uncharacterized protein</fullName>
    </submittedName>
</protein>
<evidence type="ECO:0000256" key="1">
    <source>
        <dbReference type="SAM" id="MobiDB-lite"/>
    </source>
</evidence>
<dbReference type="AlphaFoldDB" id="A0A495BJM6"/>
<dbReference type="RefSeq" id="WP_147424415.1">
    <property type="nucleotide sequence ID" value="NZ_RBID01000011.1"/>
</dbReference>